<dbReference type="EMBL" id="JBHUKU010000017">
    <property type="protein sequence ID" value="MFD2462664.1"/>
    <property type="molecule type" value="Genomic_DNA"/>
</dbReference>
<organism evidence="1 2">
    <name type="scientific">Amycolatopsis samaneae</name>
    <dbReference type="NCBI Taxonomy" id="664691"/>
    <lineage>
        <taxon>Bacteria</taxon>
        <taxon>Bacillati</taxon>
        <taxon>Actinomycetota</taxon>
        <taxon>Actinomycetes</taxon>
        <taxon>Pseudonocardiales</taxon>
        <taxon>Pseudonocardiaceae</taxon>
        <taxon>Amycolatopsis</taxon>
    </lineage>
</organism>
<keyword evidence="2" id="KW-1185">Reference proteome</keyword>
<gene>
    <name evidence="1" type="ORF">ACFSYJ_28915</name>
</gene>
<proteinExistence type="predicted"/>
<sequence length="150" mass="16571">MSVLQAQFERPRSVARFDAALRAWSVQDPELAEITCHDRLVEVLGSRDYPRQDEVLFTLLRRAAASDVGGVVASELVMNAMLPAVPGITGRVIRACRAASSDRQHRGVRGVGVSAAEDDHDLQATVIGHLWERVRCFPLQRRHHVAANLV</sequence>
<reference evidence="2" key="1">
    <citation type="journal article" date="2019" name="Int. J. Syst. Evol. Microbiol.">
        <title>The Global Catalogue of Microorganisms (GCM) 10K type strain sequencing project: providing services to taxonomists for standard genome sequencing and annotation.</title>
        <authorList>
            <consortium name="The Broad Institute Genomics Platform"/>
            <consortium name="The Broad Institute Genome Sequencing Center for Infectious Disease"/>
            <person name="Wu L."/>
            <person name="Ma J."/>
        </authorList>
    </citation>
    <scope>NUCLEOTIDE SEQUENCE [LARGE SCALE GENOMIC DNA]</scope>
    <source>
        <strain evidence="2">CGMCC 4.7643</strain>
    </source>
</reference>
<accession>A0ABW5GPD8</accession>
<protein>
    <submittedName>
        <fullName evidence="1">Uncharacterized protein</fullName>
    </submittedName>
</protein>
<name>A0ABW5GPD8_9PSEU</name>
<evidence type="ECO:0000313" key="1">
    <source>
        <dbReference type="EMBL" id="MFD2462664.1"/>
    </source>
</evidence>
<dbReference type="Proteomes" id="UP001597419">
    <property type="component" value="Unassembled WGS sequence"/>
</dbReference>
<comment type="caution">
    <text evidence="1">The sequence shown here is derived from an EMBL/GenBank/DDBJ whole genome shotgun (WGS) entry which is preliminary data.</text>
</comment>
<dbReference type="RefSeq" id="WP_345403875.1">
    <property type="nucleotide sequence ID" value="NZ_BAABHG010000015.1"/>
</dbReference>
<evidence type="ECO:0000313" key="2">
    <source>
        <dbReference type="Proteomes" id="UP001597419"/>
    </source>
</evidence>